<keyword evidence="1" id="KW-0812">Transmembrane</keyword>
<feature type="transmembrane region" description="Helical" evidence="1">
    <location>
        <begin position="20"/>
        <end position="45"/>
    </location>
</feature>
<protein>
    <recommendedName>
        <fullName evidence="4">DUF4381 domain-containing protein</fullName>
    </recommendedName>
</protein>
<sequence length="128" mass="15522">MNEIEIHDIKKLVEIPDFSLYIYFTLWILGVILFFIFIFLLYKYFKYRKKDKRKHYYKTLKELDLNDSKNSAYVITKYARLLAISPRDKKLSDELIEELESFKYKKEVAPLSDEVKILFGRFMDNVDV</sequence>
<evidence type="ECO:0000313" key="3">
    <source>
        <dbReference type="Proteomes" id="UP000308901"/>
    </source>
</evidence>
<organism evidence="2 3">
    <name type="scientific">Arcobacter arenosus</name>
    <dbReference type="NCBI Taxonomy" id="2576037"/>
    <lineage>
        <taxon>Bacteria</taxon>
        <taxon>Pseudomonadati</taxon>
        <taxon>Campylobacterota</taxon>
        <taxon>Epsilonproteobacteria</taxon>
        <taxon>Campylobacterales</taxon>
        <taxon>Arcobacteraceae</taxon>
        <taxon>Arcobacter</taxon>
    </lineage>
</organism>
<evidence type="ECO:0000313" key="2">
    <source>
        <dbReference type="EMBL" id="TLP40934.1"/>
    </source>
</evidence>
<dbReference type="EMBL" id="VANU01000001">
    <property type="protein sequence ID" value="TLP40934.1"/>
    <property type="molecule type" value="Genomic_DNA"/>
</dbReference>
<keyword evidence="1" id="KW-0472">Membrane</keyword>
<dbReference type="AlphaFoldDB" id="A0A5R8Y487"/>
<evidence type="ECO:0000256" key="1">
    <source>
        <dbReference type="SAM" id="Phobius"/>
    </source>
</evidence>
<name>A0A5R8Y487_9BACT</name>
<comment type="caution">
    <text evidence="2">The sequence shown here is derived from an EMBL/GenBank/DDBJ whole genome shotgun (WGS) entry which is preliminary data.</text>
</comment>
<dbReference type="Proteomes" id="UP000308901">
    <property type="component" value="Unassembled WGS sequence"/>
</dbReference>
<dbReference type="OrthoDB" id="9791791at2"/>
<accession>A0A5R8Y487</accession>
<reference evidence="2 3" key="1">
    <citation type="submission" date="2019-05" db="EMBL/GenBank/DDBJ databases">
        <title>Arcobacter sp. nov., isolated from sea sediment.</title>
        <authorList>
            <person name="Kim W."/>
        </authorList>
    </citation>
    <scope>NUCLEOTIDE SEQUENCE [LARGE SCALE GENOMIC DNA]</scope>
    <source>
        <strain evidence="2 3">CAU 1517</strain>
    </source>
</reference>
<keyword evidence="3" id="KW-1185">Reference proteome</keyword>
<evidence type="ECO:0008006" key="4">
    <source>
        <dbReference type="Google" id="ProtNLM"/>
    </source>
</evidence>
<proteinExistence type="predicted"/>
<keyword evidence="1" id="KW-1133">Transmembrane helix</keyword>
<gene>
    <name evidence="2" type="ORF">FDK22_02625</name>
</gene>
<dbReference type="RefSeq" id="WP_138151336.1">
    <property type="nucleotide sequence ID" value="NZ_VANU01000001.1"/>
</dbReference>